<reference evidence="1" key="1">
    <citation type="submission" date="2020-05" db="EMBL/GenBank/DDBJ databases">
        <authorList>
            <person name="Chiriac C."/>
            <person name="Salcher M."/>
            <person name="Ghai R."/>
            <person name="Kavagutti S V."/>
        </authorList>
    </citation>
    <scope>NUCLEOTIDE SEQUENCE</scope>
</reference>
<accession>A0A6J6MYF4</accession>
<dbReference type="EMBL" id="CAEZXK010000002">
    <property type="protein sequence ID" value="CAB4678859.1"/>
    <property type="molecule type" value="Genomic_DNA"/>
</dbReference>
<protein>
    <submittedName>
        <fullName evidence="1">Unannotated protein</fullName>
    </submittedName>
</protein>
<evidence type="ECO:0000313" key="1">
    <source>
        <dbReference type="EMBL" id="CAB4678859.1"/>
    </source>
</evidence>
<gene>
    <name evidence="1" type="ORF">UFOPK2370_00110</name>
</gene>
<proteinExistence type="predicted"/>
<name>A0A6J6MYF4_9ZZZZ</name>
<dbReference type="AlphaFoldDB" id="A0A6J6MYF4"/>
<sequence length="72" mass="8391">MATEPRLALQQLIAALERHFEAMSSKRSEDDPAVSHAYEVLKDSFLDYEEAVDERFEEWLPFELADNEEESD</sequence>
<organism evidence="1">
    <name type="scientific">freshwater metagenome</name>
    <dbReference type="NCBI Taxonomy" id="449393"/>
    <lineage>
        <taxon>unclassified sequences</taxon>
        <taxon>metagenomes</taxon>
        <taxon>ecological metagenomes</taxon>
    </lineage>
</organism>